<feature type="transmembrane region" description="Helical" evidence="9">
    <location>
        <begin position="362"/>
        <end position="383"/>
    </location>
</feature>
<evidence type="ECO:0000256" key="9">
    <source>
        <dbReference type="HAMAP-Rule" id="MF_01582"/>
    </source>
</evidence>
<evidence type="ECO:0000256" key="1">
    <source>
        <dbReference type="ARBA" id="ARBA00004141"/>
    </source>
</evidence>
<organism evidence="10 11">
    <name type="scientific">Succinatimonas hippei (strain DSM 22608 / JCM 16073 / KCTC 15190 / YIT 12066)</name>
    <dbReference type="NCBI Taxonomy" id="762983"/>
    <lineage>
        <taxon>Bacteria</taxon>
        <taxon>Pseudomonadati</taxon>
        <taxon>Pseudomonadota</taxon>
        <taxon>Gammaproteobacteria</taxon>
        <taxon>Aeromonadales</taxon>
        <taxon>Succinivibrionaceae</taxon>
        <taxon>Succinatimonas</taxon>
    </lineage>
</organism>
<feature type="transmembrane region" description="Helical" evidence="9">
    <location>
        <begin position="86"/>
        <end position="108"/>
    </location>
</feature>
<dbReference type="InterPro" id="IPR036458">
    <property type="entry name" value="Na:dicarbo_symporter_sf"/>
</dbReference>
<dbReference type="SUPFAM" id="SSF118215">
    <property type="entry name" value="Proton glutamate symport protein"/>
    <property type="match status" value="1"/>
</dbReference>
<dbReference type="PRINTS" id="PR00173">
    <property type="entry name" value="EDTRNSPORT"/>
</dbReference>
<keyword evidence="7 9" id="KW-1133">Transmembrane helix</keyword>
<dbReference type="PANTHER" id="PTHR42865">
    <property type="entry name" value="PROTON/GLUTAMATE-ASPARTATE SYMPORTER"/>
    <property type="match status" value="1"/>
</dbReference>
<keyword evidence="4 9" id="KW-0812">Transmembrane</keyword>
<dbReference type="HAMAP" id="MF_01582">
    <property type="entry name" value="Ser_Thr_transp_SstT"/>
    <property type="match status" value="1"/>
</dbReference>
<name>E8LL01_SUCHY</name>
<dbReference type="HOGENOM" id="CLU_044581_0_0_6"/>
<feature type="transmembrane region" description="Helical" evidence="9">
    <location>
        <begin position="20"/>
        <end position="38"/>
    </location>
</feature>
<dbReference type="InterPro" id="IPR023025">
    <property type="entry name" value="Ser_Thr_transp_SstT"/>
</dbReference>
<dbReference type="GO" id="GO:0015293">
    <property type="term" value="F:symporter activity"/>
    <property type="evidence" value="ECO:0007669"/>
    <property type="project" value="UniProtKB-UniRule"/>
</dbReference>
<dbReference type="GO" id="GO:0005886">
    <property type="term" value="C:plasma membrane"/>
    <property type="evidence" value="ECO:0007669"/>
    <property type="project" value="UniProtKB-SubCell"/>
</dbReference>
<dbReference type="PANTHER" id="PTHR42865:SF8">
    <property type="entry name" value="SERINE_THREONINE TRANSPORTER SSTT"/>
    <property type="match status" value="1"/>
</dbReference>
<feature type="transmembrane region" description="Helical" evidence="9">
    <location>
        <begin position="331"/>
        <end position="356"/>
    </location>
</feature>
<evidence type="ECO:0000256" key="8">
    <source>
        <dbReference type="ARBA" id="ARBA00023136"/>
    </source>
</evidence>
<dbReference type="OrthoDB" id="9768885at2"/>
<feature type="transmembrane region" description="Helical" evidence="9">
    <location>
        <begin position="219"/>
        <end position="244"/>
    </location>
</feature>
<dbReference type="GO" id="GO:0015171">
    <property type="term" value="F:amino acid transmembrane transporter activity"/>
    <property type="evidence" value="ECO:0007669"/>
    <property type="project" value="UniProtKB-UniRule"/>
</dbReference>
<feature type="transmembrane region" description="Helical" evidence="9">
    <location>
        <begin position="190"/>
        <end position="213"/>
    </location>
</feature>
<evidence type="ECO:0000256" key="5">
    <source>
        <dbReference type="ARBA" id="ARBA00022847"/>
    </source>
</evidence>
<accession>E8LL01</accession>
<dbReference type="GO" id="GO:0015826">
    <property type="term" value="P:threonine transport"/>
    <property type="evidence" value="ECO:0007669"/>
    <property type="project" value="InterPro"/>
</dbReference>
<gene>
    <name evidence="9" type="primary">sstT</name>
    <name evidence="10" type="ORF">HMPREF9444_01406</name>
</gene>
<proteinExistence type="inferred from homology"/>
<evidence type="ECO:0000313" key="11">
    <source>
        <dbReference type="Proteomes" id="UP000018458"/>
    </source>
</evidence>
<evidence type="ECO:0000256" key="7">
    <source>
        <dbReference type="ARBA" id="ARBA00022989"/>
    </source>
</evidence>
<feature type="transmembrane region" description="Helical" evidence="9">
    <location>
        <begin position="50"/>
        <end position="74"/>
    </location>
</feature>
<dbReference type="eggNOG" id="COG3633">
    <property type="taxonomic scope" value="Bacteria"/>
</dbReference>
<evidence type="ECO:0000256" key="6">
    <source>
        <dbReference type="ARBA" id="ARBA00022970"/>
    </source>
</evidence>
<feature type="transmembrane region" description="Helical" evidence="9">
    <location>
        <begin position="152"/>
        <end position="169"/>
    </location>
</feature>
<keyword evidence="2 9" id="KW-0813">Transport</keyword>
<dbReference type="Pfam" id="PF00375">
    <property type="entry name" value="SDF"/>
    <property type="match status" value="1"/>
</dbReference>
<dbReference type="GO" id="GO:0032329">
    <property type="term" value="P:serine transport"/>
    <property type="evidence" value="ECO:0007669"/>
    <property type="project" value="InterPro"/>
</dbReference>
<sequence>MLQPISPSNPLAKIFNKVPFIMQVVIGLIVGIILAAIYPNDTTVIPTLGVLFVSALKAIAPLLVFVLVSAAIARHNKGVKTNMRPILVYYFVSMGLASLLALIMSYIFPSTFSELASAADGVNPPQGISEVLLNFIKQAVDNPVNALLTGNYVAILVWGIAFGLLFRVAHDPTKLVLDDLAETVGGVVRMVIRFAPLGVMGLVYSSCTEAGGFSNLLNYVHVVVVLVATMLIVAFVINPIIVFAATRKNPYPLVLTSIANSAITAFFTRSSAANIPVNLDLCEKLGVPRETYSISIPLGCTINMCGAAVTIVIMTMAAVNTLDIHVDFGSALLMCIAAVLCACGTSGIAGGSLMLIPLACSIFGIGNDIAMQVVGIGFIIGVLQDSTETALNSSSDVVFTAAACGITNGIKNTK</sequence>
<comment type="caution">
    <text evidence="10">The sequence shown here is derived from an EMBL/GenBank/DDBJ whole genome shotgun (WGS) entry which is preliminary data.</text>
</comment>
<dbReference type="NCBIfam" id="NF010151">
    <property type="entry name" value="PRK13628.1"/>
    <property type="match status" value="1"/>
</dbReference>
<keyword evidence="5 9" id="KW-0769">Symport</keyword>
<comment type="function">
    <text evidence="9">Involved in the import of serine and threonine into the cell, with the concomitant import of sodium (symport system).</text>
</comment>
<keyword evidence="3 9" id="KW-1003">Cell membrane</keyword>
<evidence type="ECO:0000256" key="3">
    <source>
        <dbReference type="ARBA" id="ARBA00022475"/>
    </source>
</evidence>
<dbReference type="InterPro" id="IPR001991">
    <property type="entry name" value="Na-dicarboxylate_symporter"/>
</dbReference>
<protein>
    <recommendedName>
        <fullName evidence="9">Serine/threonine transporter SstT</fullName>
    </recommendedName>
    <alternativeName>
        <fullName evidence="9">Na(+)/serine-threonine symporter</fullName>
    </alternativeName>
</protein>
<keyword evidence="8 9" id="KW-0472">Membrane</keyword>
<feature type="transmembrane region" description="Helical" evidence="9">
    <location>
        <begin position="292"/>
        <end position="319"/>
    </location>
</feature>
<dbReference type="FunFam" id="1.10.3860.10:FF:000003">
    <property type="entry name" value="Serine/threonine transporter sstT"/>
    <property type="match status" value="1"/>
</dbReference>
<feature type="transmembrane region" description="Helical" evidence="9">
    <location>
        <begin position="251"/>
        <end position="272"/>
    </location>
</feature>
<reference evidence="10 11" key="1">
    <citation type="submission" date="2011-01" db="EMBL/GenBank/DDBJ databases">
        <authorList>
            <person name="Weinstock G."/>
            <person name="Sodergren E."/>
            <person name="Clifton S."/>
            <person name="Fulton L."/>
            <person name="Fulton B."/>
            <person name="Courtney L."/>
            <person name="Fronick C."/>
            <person name="Harrison M."/>
            <person name="Strong C."/>
            <person name="Farmer C."/>
            <person name="Delahaunty K."/>
            <person name="Markovic C."/>
            <person name="Hall O."/>
            <person name="Minx P."/>
            <person name="Tomlinson C."/>
            <person name="Mitreva M."/>
            <person name="Hou S."/>
            <person name="Chen J."/>
            <person name="Wollam A."/>
            <person name="Pepin K.H."/>
            <person name="Johnson M."/>
            <person name="Bhonagiri V."/>
            <person name="Zhang X."/>
            <person name="Suruliraj S."/>
            <person name="Warren W."/>
            <person name="Chinwalla A."/>
            <person name="Mardis E.R."/>
            <person name="Wilson R.K."/>
        </authorList>
    </citation>
    <scope>NUCLEOTIDE SEQUENCE [LARGE SCALE GENOMIC DNA]</scope>
    <source>
        <strain evidence="11">DSM 22608 / JCM 16073 / KCTC 15190 / YIT 12066</strain>
    </source>
</reference>
<comment type="subcellular location">
    <subcellularLocation>
        <location evidence="9">Cell membrane</location>
        <topology evidence="9">Multi-pass membrane protein</topology>
    </subcellularLocation>
    <subcellularLocation>
        <location evidence="1">Membrane</location>
        <topology evidence="1">Multi-pass membrane protein</topology>
    </subcellularLocation>
</comment>
<evidence type="ECO:0000313" key="10">
    <source>
        <dbReference type="EMBL" id="EFY06789.1"/>
    </source>
</evidence>
<keyword evidence="6 9" id="KW-0029">Amino-acid transport</keyword>
<dbReference type="Gene3D" id="1.10.3860.10">
    <property type="entry name" value="Sodium:dicarboxylate symporter"/>
    <property type="match status" value="1"/>
</dbReference>
<dbReference type="AlphaFoldDB" id="E8LL01"/>
<dbReference type="EMBL" id="AEVO01000080">
    <property type="protein sequence ID" value="EFY06789.1"/>
    <property type="molecule type" value="Genomic_DNA"/>
</dbReference>
<keyword evidence="11" id="KW-1185">Reference proteome</keyword>
<dbReference type="Proteomes" id="UP000018458">
    <property type="component" value="Unassembled WGS sequence"/>
</dbReference>
<evidence type="ECO:0000256" key="2">
    <source>
        <dbReference type="ARBA" id="ARBA00022448"/>
    </source>
</evidence>
<comment type="catalytic activity">
    <reaction evidence="9">
        <text>L-serine(in) + Na(+)(in) = L-serine(out) + Na(+)(out)</text>
        <dbReference type="Rhea" id="RHEA:29575"/>
        <dbReference type="ChEBI" id="CHEBI:29101"/>
        <dbReference type="ChEBI" id="CHEBI:33384"/>
    </reaction>
</comment>
<comment type="catalytic activity">
    <reaction evidence="9">
        <text>L-threonine(in) + Na(+)(in) = L-threonine(out) + Na(+)(out)</text>
        <dbReference type="Rhea" id="RHEA:69999"/>
        <dbReference type="ChEBI" id="CHEBI:29101"/>
        <dbReference type="ChEBI" id="CHEBI:57926"/>
    </reaction>
</comment>
<comment type="similarity">
    <text evidence="9">Belongs to the dicarboxylate/amino acid:cation symporter (DAACS) (TC 2.A.23) family.</text>
</comment>
<evidence type="ECO:0000256" key="4">
    <source>
        <dbReference type="ARBA" id="ARBA00022692"/>
    </source>
</evidence>